<dbReference type="AlphaFoldDB" id="A0A9Q0LW35"/>
<evidence type="ECO:0000313" key="1">
    <source>
        <dbReference type="EMBL" id="KAJ5079942.1"/>
    </source>
</evidence>
<evidence type="ECO:0000313" key="2">
    <source>
        <dbReference type="Proteomes" id="UP001149090"/>
    </source>
</evidence>
<keyword evidence="2" id="KW-1185">Reference proteome</keyword>
<name>A0A9Q0LW35_ANAIG</name>
<organism evidence="1 2">
    <name type="scientific">Anaeramoeba ignava</name>
    <name type="common">Anaerobic marine amoeba</name>
    <dbReference type="NCBI Taxonomy" id="1746090"/>
    <lineage>
        <taxon>Eukaryota</taxon>
        <taxon>Metamonada</taxon>
        <taxon>Anaeramoebidae</taxon>
        <taxon>Anaeramoeba</taxon>
    </lineage>
</organism>
<dbReference type="OrthoDB" id="18070at2759"/>
<reference evidence="1" key="1">
    <citation type="submission" date="2022-10" db="EMBL/GenBank/DDBJ databases">
        <title>Novel sulphate-reducing endosymbionts in the free-living metamonad Anaeramoeba.</title>
        <authorList>
            <person name="Jerlstrom-Hultqvist J."/>
            <person name="Cepicka I."/>
            <person name="Gallot-Lavallee L."/>
            <person name="Salas-Leiva D."/>
            <person name="Curtis B.A."/>
            <person name="Zahonova K."/>
            <person name="Pipaliya S."/>
            <person name="Dacks J."/>
            <person name="Roger A.J."/>
        </authorList>
    </citation>
    <scope>NUCLEOTIDE SEQUENCE</scope>
    <source>
        <strain evidence="1">BMAN</strain>
    </source>
</reference>
<accession>A0A9Q0LW35</accession>
<protein>
    <submittedName>
        <fullName evidence="1">Uncharacterized protein</fullName>
    </submittedName>
</protein>
<sequence length="217" mass="25523">MDMILPHLNFNETILTFLETLIINENHKYTGFEMDLFLLDYMLHPKEFLPIHPIKGKSKSKKESQKQEVQKMNLLGSKKPSKQVEIVDDYPIVLVCSKWLQVLPWEELFEQNTVRSFSGLKFANLEQISNDEELGMVAQPHYFTCYSLPEISKKFTIQKIRQQQKSIYKELVFNLHHSDNPNLNGKESQNKPPFHSPLVKYGTPKKTLEKITKYYIF</sequence>
<dbReference type="Proteomes" id="UP001149090">
    <property type="component" value="Unassembled WGS sequence"/>
</dbReference>
<comment type="caution">
    <text evidence="1">The sequence shown here is derived from an EMBL/GenBank/DDBJ whole genome shotgun (WGS) entry which is preliminary data.</text>
</comment>
<proteinExistence type="predicted"/>
<gene>
    <name evidence="1" type="ORF">M0811_14317</name>
</gene>
<dbReference type="EMBL" id="JAPDFW010000020">
    <property type="protein sequence ID" value="KAJ5079942.1"/>
    <property type="molecule type" value="Genomic_DNA"/>
</dbReference>